<dbReference type="PROSITE" id="PS50995">
    <property type="entry name" value="HTH_MARR_2"/>
    <property type="match status" value="1"/>
</dbReference>
<sequence length="156" mass="17403">MPISDNPISQQLFEAFMRVRKLNWLNWHGTGPRPSDARALFCIKKDSPGDGSGIPVSAISTQLRVSTPTVTQLINEMEERGLVERHIDQEDRRVSRVRLTSHGEEAYIQARQAVSDAFDGLIDYLGPEQSTTLAHLLGQVLAYYHEHQSLPTGGAH</sequence>
<dbReference type="InterPro" id="IPR036390">
    <property type="entry name" value="WH_DNA-bd_sf"/>
</dbReference>
<gene>
    <name evidence="2" type="ORF">BXT84_08355</name>
</gene>
<dbReference type="SUPFAM" id="SSF46785">
    <property type="entry name" value="Winged helix' DNA-binding domain"/>
    <property type="match status" value="1"/>
</dbReference>
<dbReference type="Proteomes" id="UP000325292">
    <property type="component" value="Chromosome"/>
</dbReference>
<dbReference type="PANTHER" id="PTHR33164:SF57">
    <property type="entry name" value="MARR-FAMILY TRANSCRIPTIONAL REGULATOR"/>
    <property type="match status" value="1"/>
</dbReference>
<dbReference type="PRINTS" id="PR00598">
    <property type="entry name" value="HTHMARR"/>
</dbReference>
<dbReference type="Pfam" id="PF12802">
    <property type="entry name" value="MarR_2"/>
    <property type="match status" value="1"/>
</dbReference>
<protein>
    <recommendedName>
        <fullName evidence="1">HTH marR-type domain-containing protein</fullName>
    </recommendedName>
</protein>
<evidence type="ECO:0000313" key="2">
    <source>
        <dbReference type="EMBL" id="AUW93957.1"/>
    </source>
</evidence>
<dbReference type="PANTHER" id="PTHR33164">
    <property type="entry name" value="TRANSCRIPTIONAL REGULATOR, MARR FAMILY"/>
    <property type="match status" value="1"/>
</dbReference>
<dbReference type="EMBL" id="CP019454">
    <property type="protein sequence ID" value="AUW93957.1"/>
    <property type="molecule type" value="Genomic_DNA"/>
</dbReference>
<keyword evidence="3" id="KW-1185">Reference proteome</keyword>
<reference evidence="2 3" key="1">
    <citation type="journal article" date="2019" name="Sci. Rep.">
        <title>Sulfobacillus thermotolerans: new insights into resistance and metabolic capacities of acidophilic chemolithotrophs.</title>
        <authorList>
            <person name="Panyushkina A.E."/>
            <person name="Babenko V.V."/>
            <person name="Nikitina A.S."/>
            <person name="Selezneva O.V."/>
            <person name="Tsaplina I.A."/>
            <person name="Letarova M.A."/>
            <person name="Kostryukova E.S."/>
            <person name="Letarov A.V."/>
        </authorList>
    </citation>
    <scope>NUCLEOTIDE SEQUENCE [LARGE SCALE GENOMIC DNA]</scope>
    <source>
        <strain evidence="2 3">Kr1</strain>
    </source>
</reference>
<name>A0ABM6RRB6_9FIRM</name>
<dbReference type="InterPro" id="IPR036388">
    <property type="entry name" value="WH-like_DNA-bd_sf"/>
</dbReference>
<dbReference type="Gene3D" id="1.10.10.10">
    <property type="entry name" value="Winged helix-like DNA-binding domain superfamily/Winged helix DNA-binding domain"/>
    <property type="match status" value="1"/>
</dbReference>
<dbReference type="InterPro" id="IPR000835">
    <property type="entry name" value="HTH_MarR-typ"/>
</dbReference>
<accession>A0ABM6RRB6</accession>
<dbReference type="SMART" id="SM00347">
    <property type="entry name" value="HTH_MARR"/>
    <property type="match status" value="1"/>
</dbReference>
<organism evidence="2 3">
    <name type="scientific">Sulfobacillus thermotolerans</name>
    <dbReference type="NCBI Taxonomy" id="338644"/>
    <lineage>
        <taxon>Bacteria</taxon>
        <taxon>Bacillati</taxon>
        <taxon>Bacillota</taxon>
        <taxon>Clostridia</taxon>
        <taxon>Eubacteriales</taxon>
        <taxon>Clostridiales Family XVII. Incertae Sedis</taxon>
        <taxon>Sulfobacillus</taxon>
    </lineage>
</organism>
<dbReference type="RefSeq" id="WP_103374175.1">
    <property type="nucleotide sequence ID" value="NZ_CP133983.1"/>
</dbReference>
<evidence type="ECO:0000259" key="1">
    <source>
        <dbReference type="PROSITE" id="PS50995"/>
    </source>
</evidence>
<dbReference type="InterPro" id="IPR039422">
    <property type="entry name" value="MarR/SlyA-like"/>
</dbReference>
<proteinExistence type="predicted"/>
<feature type="domain" description="HTH marR-type" evidence="1">
    <location>
        <begin position="5"/>
        <end position="142"/>
    </location>
</feature>
<evidence type="ECO:0000313" key="3">
    <source>
        <dbReference type="Proteomes" id="UP000325292"/>
    </source>
</evidence>